<dbReference type="SUPFAM" id="SSF53448">
    <property type="entry name" value="Nucleotide-diphospho-sugar transferases"/>
    <property type="match status" value="1"/>
</dbReference>
<comment type="caution">
    <text evidence="2">The sequence shown here is derived from an EMBL/GenBank/DDBJ whole genome shotgun (WGS) entry which is preliminary data.</text>
</comment>
<gene>
    <name evidence="2" type="ORF">HD592_000845</name>
</gene>
<evidence type="ECO:0000313" key="3">
    <source>
        <dbReference type="Proteomes" id="UP000617426"/>
    </source>
</evidence>
<evidence type="ECO:0000259" key="1">
    <source>
        <dbReference type="Pfam" id="PF00535"/>
    </source>
</evidence>
<dbReference type="CDD" id="cd00761">
    <property type="entry name" value="Glyco_tranf_GTA_type"/>
    <property type="match status" value="1"/>
</dbReference>
<dbReference type="Proteomes" id="UP000617426">
    <property type="component" value="Unassembled WGS sequence"/>
</dbReference>
<name>A0A923IXM5_9ACTO</name>
<dbReference type="InterPro" id="IPR029044">
    <property type="entry name" value="Nucleotide-diphossugar_trans"/>
</dbReference>
<accession>A0A923IXM5</accession>
<proteinExistence type="predicted"/>
<dbReference type="InterPro" id="IPR001173">
    <property type="entry name" value="Glyco_trans_2-like"/>
</dbReference>
<dbReference type="Gene3D" id="3.90.550.10">
    <property type="entry name" value="Spore Coat Polysaccharide Biosynthesis Protein SpsA, Chain A"/>
    <property type="match status" value="1"/>
</dbReference>
<sequence length="322" mass="36002">MASDTSEQIGTTEQIDATVVILTYNGEQHIDEILASLEAQRYEGRFETLVIDSGSTDSTLDIIAKHPGVRLHQIPNSEFGHGKTRNLAAHLAKGEIVVYLTHDATPAHDRWLHEITAPFAISDRIVAVMGAQAPRPDAFPLLRYEIRTMFSGFGPGYGTTLFYDDDFIRDEGVRNAVTFYSDVNSAARRSILTGDIPYRDVSYAEDQLLGRDVIDAGLIKAYAPRALVLHSNELSVREYDDRMFEETQGLREVGIEVAMPSMTTVTRMVVGGVLRDAARLVRDRELSVKRKLWGLAVNPAYHIQRWRGVRRGVRSPLKRYGG</sequence>
<feature type="domain" description="Glycosyltransferase 2-like" evidence="1">
    <location>
        <begin position="18"/>
        <end position="192"/>
    </location>
</feature>
<dbReference type="GO" id="GO:0016757">
    <property type="term" value="F:glycosyltransferase activity"/>
    <property type="evidence" value="ECO:0007669"/>
    <property type="project" value="UniProtKB-KW"/>
</dbReference>
<protein>
    <submittedName>
        <fullName evidence="2">Rhamnosyltransferase</fullName>
        <ecNumber evidence="2">2.4.1.-</ecNumber>
    </submittedName>
</protein>
<keyword evidence="2" id="KW-0328">Glycosyltransferase</keyword>
<dbReference type="PANTHER" id="PTHR43685">
    <property type="entry name" value="GLYCOSYLTRANSFERASE"/>
    <property type="match status" value="1"/>
</dbReference>
<dbReference type="PANTHER" id="PTHR43685:SF13">
    <property type="entry name" value="O ANTIGEN BIOSYNTHESIS RHAMNOSYLTRANSFERASE RFBN"/>
    <property type="match status" value="1"/>
</dbReference>
<dbReference type="Pfam" id="PF00535">
    <property type="entry name" value="Glycos_transf_2"/>
    <property type="match status" value="1"/>
</dbReference>
<keyword evidence="2" id="KW-0808">Transferase</keyword>
<dbReference type="EC" id="2.4.1.-" evidence="2"/>
<dbReference type="EMBL" id="JACHMK010000001">
    <property type="protein sequence ID" value="MBB6334280.1"/>
    <property type="molecule type" value="Genomic_DNA"/>
</dbReference>
<dbReference type="GO" id="GO:0044010">
    <property type="term" value="P:single-species biofilm formation"/>
    <property type="evidence" value="ECO:0007669"/>
    <property type="project" value="TreeGrafter"/>
</dbReference>
<reference evidence="2" key="1">
    <citation type="submission" date="2020-08" db="EMBL/GenBank/DDBJ databases">
        <title>Sequencing the genomes of 1000 actinobacteria strains.</title>
        <authorList>
            <person name="Klenk H.-P."/>
        </authorList>
    </citation>
    <scope>NUCLEOTIDE SEQUENCE</scope>
    <source>
        <strain evidence="2">DSM 10695</strain>
    </source>
</reference>
<dbReference type="AlphaFoldDB" id="A0A923IXM5"/>
<keyword evidence="3" id="KW-1185">Reference proteome</keyword>
<dbReference type="RefSeq" id="WP_184452150.1">
    <property type="nucleotide sequence ID" value="NZ_JACHMK010000001.1"/>
</dbReference>
<organism evidence="2 3">
    <name type="scientific">Schaalia hyovaginalis</name>
    <dbReference type="NCBI Taxonomy" id="29316"/>
    <lineage>
        <taxon>Bacteria</taxon>
        <taxon>Bacillati</taxon>
        <taxon>Actinomycetota</taxon>
        <taxon>Actinomycetes</taxon>
        <taxon>Actinomycetales</taxon>
        <taxon>Actinomycetaceae</taxon>
        <taxon>Schaalia</taxon>
    </lineage>
</organism>
<dbReference type="InterPro" id="IPR050834">
    <property type="entry name" value="Glycosyltransf_2"/>
</dbReference>
<evidence type="ECO:0000313" key="2">
    <source>
        <dbReference type="EMBL" id="MBB6334280.1"/>
    </source>
</evidence>